<gene>
    <name evidence="9" type="ORF">DOP62_11655</name>
</gene>
<organism evidence="9 10">
    <name type="scientific">Synechococcus elongatus PCC 11801</name>
    <dbReference type="NCBI Taxonomy" id="2219813"/>
    <lineage>
        <taxon>Bacteria</taxon>
        <taxon>Bacillati</taxon>
        <taxon>Cyanobacteriota</taxon>
        <taxon>Cyanophyceae</taxon>
        <taxon>Synechococcales</taxon>
        <taxon>Synechococcaceae</taxon>
        <taxon>Synechococcus</taxon>
    </lineage>
</organism>
<dbReference type="InterPro" id="IPR058240">
    <property type="entry name" value="rSAM_sf"/>
</dbReference>
<dbReference type="Pfam" id="PF13186">
    <property type="entry name" value="SPASM"/>
    <property type="match status" value="1"/>
</dbReference>
<dbReference type="GO" id="GO:0046872">
    <property type="term" value="F:metal ion binding"/>
    <property type="evidence" value="ECO:0007669"/>
    <property type="project" value="UniProtKB-KW"/>
</dbReference>
<dbReference type="SUPFAM" id="SSF102114">
    <property type="entry name" value="Radical SAM enzymes"/>
    <property type="match status" value="1"/>
</dbReference>
<dbReference type="InterPro" id="IPR023885">
    <property type="entry name" value="4Fe4S-binding_SPASM_dom"/>
</dbReference>
<dbReference type="SFLD" id="SFLDS00029">
    <property type="entry name" value="Radical_SAM"/>
    <property type="match status" value="1"/>
</dbReference>
<dbReference type="PANTHER" id="PTHR43273:SF3">
    <property type="entry name" value="ANAEROBIC SULFATASE-MATURATING ENZYME HOMOLOG ASLB-RELATED"/>
    <property type="match status" value="1"/>
</dbReference>
<accession>A0AAN1QPU7</accession>
<dbReference type="PROSITE" id="PS51918">
    <property type="entry name" value="RADICAL_SAM"/>
    <property type="match status" value="1"/>
</dbReference>
<dbReference type="EMBL" id="CP030139">
    <property type="protein sequence ID" value="AZB73283.2"/>
    <property type="molecule type" value="Genomic_DNA"/>
</dbReference>
<dbReference type="GO" id="GO:0051539">
    <property type="term" value="F:4 iron, 4 sulfur cluster binding"/>
    <property type="evidence" value="ECO:0007669"/>
    <property type="project" value="UniProtKB-KW"/>
</dbReference>
<evidence type="ECO:0000256" key="7">
    <source>
        <dbReference type="ARBA" id="ARBA00023601"/>
    </source>
</evidence>
<keyword evidence="3" id="KW-0949">S-adenosyl-L-methionine</keyword>
<keyword evidence="6" id="KW-0411">Iron-sulfur</keyword>
<dbReference type="Gene3D" id="3.20.20.70">
    <property type="entry name" value="Aldolase class I"/>
    <property type="match status" value="1"/>
</dbReference>
<feature type="domain" description="Radical SAM core" evidence="8">
    <location>
        <begin position="25"/>
        <end position="252"/>
    </location>
</feature>
<dbReference type="InterPro" id="IPR013785">
    <property type="entry name" value="Aldolase_TIM"/>
</dbReference>
<evidence type="ECO:0000259" key="8">
    <source>
        <dbReference type="PROSITE" id="PS51918"/>
    </source>
</evidence>
<evidence type="ECO:0000256" key="3">
    <source>
        <dbReference type="ARBA" id="ARBA00022691"/>
    </source>
</evidence>
<dbReference type="CDD" id="cd21120">
    <property type="entry name" value="SPASM_anSME"/>
    <property type="match status" value="1"/>
</dbReference>
<dbReference type="SFLD" id="SFLDG01386">
    <property type="entry name" value="main_SPASM_domain-containing"/>
    <property type="match status" value="1"/>
</dbReference>
<dbReference type="SFLD" id="SFLDG01067">
    <property type="entry name" value="SPASM/twitch_domain_containing"/>
    <property type="match status" value="1"/>
</dbReference>
<evidence type="ECO:0000313" key="9">
    <source>
        <dbReference type="EMBL" id="AZB73283.2"/>
    </source>
</evidence>
<dbReference type="Pfam" id="PF04055">
    <property type="entry name" value="Radical_SAM"/>
    <property type="match status" value="1"/>
</dbReference>
<evidence type="ECO:0000256" key="2">
    <source>
        <dbReference type="ARBA" id="ARBA00022485"/>
    </source>
</evidence>
<evidence type="ECO:0000256" key="4">
    <source>
        <dbReference type="ARBA" id="ARBA00022723"/>
    </source>
</evidence>
<evidence type="ECO:0000256" key="1">
    <source>
        <dbReference type="ARBA" id="ARBA00001966"/>
    </source>
</evidence>
<dbReference type="CDD" id="cd01335">
    <property type="entry name" value="Radical_SAM"/>
    <property type="match status" value="1"/>
</dbReference>
<dbReference type="PANTHER" id="PTHR43273">
    <property type="entry name" value="ANAEROBIC SULFATASE-MATURATING ENZYME HOMOLOG ASLB-RELATED"/>
    <property type="match status" value="1"/>
</dbReference>
<dbReference type="RefSeq" id="WP_222610242.1">
    <property type="nucleotide sequence ID" value="NZ_CP030139.2"/>
</dbReference>
<keyword evidence="2" id="KW-0004">4Fe-4S</keyword>
<dbReference type="SFLD" id="SFLDG01384">
    <property type="entry name" value="thioether_bond_formation_requi"/>
    <property type="match status" value="1"/>
</dbReference>
<keyword evidence="5" id="KW-0408">Iron</keyword>
<sequence>MGWSLFDSLALEVRTERPRKIPNTRQRMAHFHVMAKPTGPICNLDCEYCFYLEQEQSYPQDHSFQISEDKLERYIQNYIASQSGDEINFAWQGGEPTLLGVKFFEKVIALQKRYAQGKTISNSIQTNGTLLNDRWGKFLKEHHFLVGLSLDGTRELHDRYRVDKKAKPSFDRVMKGLAILRKYQIEFNLLCVVHRHNAQHPEQVYSFFKGIGAHFIQFIPLVDQVNGQVADWSVRPQDYGNFLIRIFDQWIRTDIGKVFVQIFDVSLGNWMGLGSSLCLFAETCGRAIALEHDGKVYSCDHYVTPHHQIGDIEQHSFLEMLTSEQQIQFGQAKQTSLPQYCRKCEVKFACQGECPRNRFATTPEGEPGLNYLCEGYRAFFNYIDPYMQVMAALLKAGRPAADLMSMVTPTGFNPLLLQSQRR</sequence>
<proteinExistence type="inferred from homology"/>
<name>A0AAN1QPU7_SYNEL</name>
<reference evidence="9 10" key="1">
    <citation type="journal article" date="2018" name="Sci. Rep.">
        <title>Genome Features and Biochemical Characteristics of a Robust, Fast Growing and Naturally Transformable Cyanobacterium Synechococcus elongatus PCC 11801 Isolated from India.</title>
        <authorList>
            <person name="Jaiswal D."/>
            <person name="Sengupta A."/>
            <person name="Sohoni S."/>
            <person name="Sengupta S."/>
            <person name="Phadnavis A.G."/>
            <person name="Pakrasi H.B."/>
            <person name="Wangikar P.P."/>
        </authorList>
    </citation>
    <scope>NUCLEOTIDE SEQUENCE [LARGE SCALE GENOMIC DNA]</scope>
    <source>
        <strain evidence="9 10">PCC 11801</strain>
    </source>
</reference>
<dbReference type="NCBIfam" id="TIGR03942">
    <property type="entry name" value="sulfatase_rSAM"/>
    <property type="match status" value="1"/>
</dbReference>
<dbReference type="GO" id="GO:0016491">
    <property type="term" value="F:oxidoreductase activity"/>
    <property type="evidence" value="ECO:0007669"/>
    <property type="project" value="InterPro"/>
</dbReference>
<protein>
    <submittedName>
        <fullName evidence="9">Anaerobic sulfatase maturase</fullName>
    </submittedName>
</protein>
<dbReference type="AlphaFoldDB" id="A0AAN1QPU7"/>
<evidence type="ECO:0000256" key="6">
    <source>
        <dbReference type="ARBA" id="ARBA00023014"/>
    </source>
</evidence>
<dbReference type="SFLD" id="SFLDF00285">
    <property type="entry name" value="anaerobic_Ser-type_sulfatase-m"/>
    <property type="match status" value="1"/>
</dbReference>
<dbReference type="InterPro" id="IPR023867">
    <property type="entry name" value="Sulphatase_maturase_rSAM"/>
</dbReference>
<dbReference type="InterPro" id="IPR007197">
    <property type="entry name" value="rSAM"/>
</dbReference>
<comment type="similarity">
    <text evidence="7">Belongs to the radical SAM superfamily. Anaerobic sulfatase-maturating enzyme family.</text>
</comment>
<dbReference type="InterPro" id="IPR034491">
    <property type="entry name" value="Anaerob_Ser_sulfatase-maturase"/>
</dbReference>
<keyword evidence="4" id="KW-0479">Metal-binding</keyword>
<dbReference type="NCBIfam" id="TIGR04085">
    <property type="entry name" value="rSAM_more_4Fe4S"/>
    <property type="match status" value="1"/>
</dbReference>
<dbReference type="SFLD" id="SFLDG01072">
    <property type="entry name" value="dehydrogenase_like"/>
    <property type="match status" value="1"/>
</dbReference>
<dbReference type="InterPro" id="IPR047207">
    <property type="entry name" value="SPASM_anSME"/>
</dbReference>
<comment type="cofactor">
    <cofactor evidence="1">
        <name>[4Fe-4S] cluster</name>
        <dbReference type="ChEBI" id="CHEBI:49883"/>
    </cofactor>
</comment>
<evidence type="ECO:0000256" key="5">
    <source>
        <dbReference type="ARBA" id="ARBA00023004"/>
    </source>
</evidence>
<dbReference type="Proteomes" id="UP000267249">
    <property type="component" value="Chromosome"/>
</dbReference>
<evidence type="ECO:0000313" key="10">
    <source>
        <dbReference type="Proteomes" id="UP000267249"/>
    </source>
</evidence>